<dbReference type="NCBIfam" id="TIGR01727">
    <property type="entry name" value="oligo_HPY"/>
    <property type="match status" value="1"/>
</dbReference>
<evidence type="ECO:0000256" key="13">
    <source>
        <dbReference type="ARBA" id="ARBA00038416"/>
    </source>
</evidence>
<proteinExistence type="inferred from homology"/>
<evidence type="ECO:0000256" key="1">
    <source>
        <dbReference type="ARBA" id="ARBA00004533"/>
    </source>
</evidence>
<dbReference type="InterPro" id="IPR003439">
    <property type="entry name" value="ABC_transporter-like_ATP-bd"/>
</dbReference>
<dbReference type="InterPro" id="IPR027417">
    <property type="entry name" value="P-loop_NTPase"/>
</dbReference>
<comment type="subunit">
    <text evidence="2">The complex is composed of two ATP-binding proteins (GsiA), two transmembrane proteins (GsiC and GsiD) and a solute-binding protein (GsiB).</text>
</comment>
<keyword evidence="19" id="KW-1185">Reference proteome</keyword>
<evidence type="ECO:0000256" key="3">
    <source>
        <dbReference type="ARBA" id="ARBA00022448"/>
    </source>
</evidence>
<protein>
    <recommendedName>
        <fullName evidence="15">Glutathione import ATP-binding protein GsiA</fullName>
        <ecNumber evidence="14">7.4.2.10</ecNumber>
    </recommendedName>
</protein>
<dbReference type="InterPro" id="IPR013563">
    <property type="entry name" value="Oligopep_ABC_C"/>
</dbReference>
<evidence type="ECO:0000256" key="5">
    <source>
        <dbReference type="ARBA" id="ARBA00022519"/>
    </source>
</evidence>
<keyword evidence="8" id="KW-0378">Hydrolase</keyword>
<dbReference type="SUPFAM" id="SSF52540">
    <property type="entry name" value="P-loop containing nucleoside triphosphate hydrolases"/>
    <property type="match status" value="1"/>
</dbReference>
<dbReference type="RefSeq" id="WP_282912149.1">
    <property type="nucleotide sequence ID" value="NZ_JAGRPV010000001.1"/>
</dbReference>
<accession>A0ABT6TRQ1</accession>
<comment type="catalytic activity">
    <reaction evidence="16">
        <text>glutathione(out) + ATP + H2O = glutathione(in) + ADP + phosphate + H(+)</text>
        <dbReference type="Rhea" id="RHEA:29791"/>
        <dbReference type="ChEBI" id="CHEBI:15377"/>
        <dbReference type="ChEBI" id="CHEBI:15378"/>
        <dbReference type="ChEBI" id="CHEBI:30616"/>
        <dbReference type="ChEBI" id="CHEBI:43474"/>
        <dbReference type="ChEBI" id="CHEBI:57925"/>
        <dbReference type="ChEBI" id="CHEBI:456216"/>
        <dbReference type="EC" id="7.4.2.10"/>
    </reaction>
</comment>
<dbReference type="InterPro" id="IPR017871">
    <property type="entry name" value="ABC_transporter-like_CS"/>
</dbReference>
<gene>
    <name evidence="18" type="ORF">KB449_31650</name>
</gene>
<evidence type="ECO:0000256" key="10">
    <source>
        <dbReference type="ARBA" id="ARBA00022967"/>
    </source>
</evidence>
<evidence type="ECO:0000256" key="15">
    <source>
        <dbReference type="ARBA" id="ARBA00041187"/>
    </source>
</evidence>
<dbReference type="InterPro" id="IPR003593">
    <property type="entry name" value="AAA+_ATPase"/>
</dbReference>
<keyword evidence="6" id="KW-0677">Repeat</keyword>
<evidence type="ECO:0000259" key="17">
    <source>
        <dbReference type="PROSITE" id="PS50893"/>
    </source>
</evidence>
<comment type="function">
    <text evidence="12">Part of the ABC transporter complex GsiABCD involved in glutathione import. Responsible for energy coupling to the transport system.</text>
</comment>
<organism evidence="18 19">
    <name type="scientific">Cohnella hashimotonis</name>
    <dbReference type="NCBI Taxonomy" id="2826895"/>
    <lineage>
        <taxon>Bacteria</taxon>
        <taxon>Bacillati</taxon>
        <taxon>Bacillota</taxon>
        <taxon>Bacilli</taxon>
        <taxon>Bacillales</taxon>
        <taxon>Paenibacillaceae</taxon>
        <taxon>Cohnella</taxon>
    </lineage>
</organism>
<dbReference type="InterPro" id="IPR050319">
    <property type="entry name" value="ABC_transp_ATP-bind"/>
</dbReference>
<evidence type="ECO:0000256" key="7">
    <source>
        <dbReference type="ARBA" id="ARBA00022741"/>
    </source>
</evidence>
<keyword evidence="9 18" id="KW-0067">ATP-binding</keyword>
<dbReference type="Pfam" id="PF08352">
    <property type="entry name" value="oligo_HPY"/>
    <property type="match status" value="1"/>
</dbReference>
<dbReference type="PROSITE" id="PS00211">
    <property type="entry name" value="ABC_TRANSPORTER_1"/>
    <property type="match status" value="1"/>
</dbReference>
<keyword evidence="11" id="KW-0472">Membrane</keyword>
<dbReference type="Gene3D" id="3.40.50.300">
    <property type="entry name" value="P-loop containing nucleotide triphosphate hydrolases"/>
    <property type="match status" value="1"/>
</dbReference>
<evidence type="ECO:0000256" key="14">
    <source>
        <dbReference type="ARBA" id="ARBA00039050"/>
    </source>
</evidence>
<evidence type="ECO:0000256" key="16">
    <source>
        <dbReference type="ARBA" id="ARBA00047640"/>
    </source>
</evidence>
<keyword evidence="4" id="KW-1003">Cell membrane</keyword>
<evidence type="ECO:0000313" key="18">
    <source>
        <dbReference type="EMBL" id="MDI4649526.1"/>
    </source>
</evidence>
<evidence type="ECO:0000256" key="6">
    <source>
        <dbReference type="ARBA" id="ARBA00022737"/>
    </source>
</evidence>
<evidence type="ECO:0000256" key="11">
    <source>
        <dbReference type="ARBA" id="ARBA00023136"/>
    </source>
</evidence>
<dbReference type="Pfam" id="PF00005">
    <property type="entry name" value="ABC_tran"/>
    <property type="match status" value="1"/>
</dbReference>
<evidence type="ECO:0000256" key="12">
    <source>
        <dbReference type="ARBA" id="ARBA00037530"/>
    </source>
</evidence>
<evidence type="ECO:0000256" key="2">
    <source>
        <dbReference type="ARBA" id="ARBA00011469"/>
    </source>
</evidence>
<dbReference type="PANTHER" id="PTHR43776:SF15">
    <property type="entry name" value="GLUTATHIONE IMPORT ATP-BINDING PROTEIN GSIA"/>
    <property type="match status" value="1"/>
</dbReference>
<name>A0ABT6TRQ1_9BACL</name>
<comment type="subcellular location">
    <subcellularLocation>
        <location evidence="1">Cell inner membrane</location>
    </subcellularLocation>
</comment>
<keyword evidence="3" id="KW-0813">Transport</keyword>
<keyword evidence="7" id="KW-0547">Nucleotide-binding</keyword>
<dbReference type="PANTHER" id="PTHR43776">
    <property type="entry name" value="TRANSPORT ATP-BINDING PROTEIN"/>
    <property type="match status" value="1"/>
</dbReference>
<dbReference type="EC" id="7.4.2.10" evidence="14"/>
<comment type="caution">
    <text evidence="18">The sequence shown here is derived from an EMBL/GenBank/DDBJ whole genome shotgun (WGS) entry which is preliminary data.</text>
</comment>
<reference evidence="18" key="1">
    <citation type="submission" date="2023-04" db="EMBL/GenBank/DDBJ databases">
        <title>Comparative genomic analysis of Cohnella hashimotonis sp. nov., isolated from the International Space Station.</title>
        <authorList>
            <person name="Venkateswaran K."/>
            <person name="Simpson A."/>
        </authorList>
    </citation>
    <scope>NUCLEOTIDE SEQUENCE</scope>
    <source>
        <strain evidence="18">F6_2S_P_1</strain>
    </source>
</reference>
<keyword evidence="10" id="KW-1278">Translocase</keyword>
<evidence type="ECO:0000313" key="19">
    <source>
        <dbReference type="Proteomes" id="UP001161691"/>
    </source>
</evidence>
<sequence length="357" mass="38104">MAIQQANAVTALRTTLQSAFGRADILEVNGIGKTFPIRDMLGRRKGGVSAVDGVSFSLPKQGTLGIVGESGCGKSTLARLLMRLIEPDRGEVNYEGTNVLSLKGKAMKQARTKMQMVFQNPYSSLDPQMSVLDNVAFPLLANGATKAQARERAHHYLDAVGLSRTHADRLPGSLSGGQRQRVAIARALILEPEIVIADEAVSALDKSVQAQVLNLFQDLKRELSLSLIFISHDLHVVEYMSDEVMVMYLGRVVEKGPTARIFGAAAHPYTKALLASAPSVDIAERATADGQAEAALKGDLPSPLNPPSGCRFRTRCPHAMARCAEETPALRELAPGHTAACFLLEGDTAAAALAPTV</sequence>
<dbReference type="SMART" id="SM00382">
    <property type="entry name" value="AAA"/>
    <property type="match status" value="1"/>
</dbReference>
<feature type="domain" description="ABC transporter" evidence="17">
    <location>
        <begin position="26"/>
        <end position="274"/>
    </location>
</feature>
<dbReference type="CDD" id="cd03257">
    <property type="entry name" value="ABC_NikE_OppD_transporters"/>
    <property type="match status" value="1"/>
</dbReference>
<dbReference type="PROSITE" id="PS50893">
    <property type="entry name" value="ABC_TRANSPORTER_2"/>
    <property type="match status" value="1"/>
</dbReference>
<keyword evidence="5" id="KW-0997">Cell inner membrane</keyword>
<evidence type="ECO:0000256" key="9">
    <source>
        <dbReference type="ARBA" id="ARBA00022840"/>
    </source>
</evidence>
<evidence type="ECO:0000256" key="8">
    <source>
        <dbReference type="ARBA" id="ARBA00022801"/>
    </source>
</evidence>
<dbReference type="Proteomes" id="UP001161691">
    <property type="component" value="Unassembled WGS sequence"/>
</dbReference>
<evidence type="ECO:0000256" key="4">
    <source>
        <dbReference type="ARBA" id="ARBA00022475"/>
    </source>
</evidence>
<comment type="similarity">
    <text evidence="13">Belongs to the ABC transporter superfamily. Glutathione importer (TC 3.A.1.5.11) family.</text>
</comment>
<dbReference type="GO" id="GO:0005524">
    <property type="term" value="F:ATP binding"/>
    <property type="evidence" value="ECO:0007669"/>
    <property type="project" value="UniProtKB-KW"/>
</dbReference>
<dbReference type="EMBL" id="JAGRPV010000001">
    <property type="protein sequence ID" value="MDI4649526.1"/>
    <property type="molecule type" value="Genomic_DNA"/>
</dbReference>